<keyword evidence="2" id="KW-1185">Reference proteome</keyword>
<protein>
    <submittedName>
        <fullName evidence="1">Uncharacterized protein</fullName>
    </submittedName>
</protein>
<name>A0ABQ5RMN3_9CHLO</name>
<feature type="non-terminal residue" evidence="1">
    <location>
        <position position="1"/>
    </location>
</feature>
<evidence type="ECO:0000313" key="2">
    <source>
        <dbReference type="Proteomes" id="UP001165090"/>
    </source>
</evidence>
<organism evidence="1 2">
    <name type="scientific">Volvox africanus</name>
    <dbReference type="NCBI Taxonomy" id="51714"/>
    <lineage>
        <taxon>Eukaryota</taxon>
        <taxon>Viridiplantae</taxon>
        <taxon>Chlorophyta</taxon>
        <taxon>core chlorophytes</taxon>
        <taxon>Chlorophyceae</taxon>
        <taxon>CS clade</taxon>
        <taxon>Chlamydomonadales</taxon>
        <taxon>Volvocaceae</taxon>
        <taxon>Volvox</taxon>
    </lineage>
</organism>
<evidence type="ECO:0000313" key="1">
    <source>
        <dbReference type="EMBL" id="GLI58831.1"/>
    </source>
</evidence>
<dbReference type="PANTHER" id="PTHR31065">
    <property type="entry name" value="PLATZ TRANSCRIPTION FACTOR FAMILY PROTEIN"/>
    <property type="match status" value="1"/>
</dbReference>
<gene>
    <name evidence="1" type="ORF">VaNZ11_000595</name>
</gene>
<feature type="non-terminal residue" evidence="1">
    <location>
        <position position="130"/>
    </location>
</feature>
<dbReference type="EMBL" id="BSDZ01000003">
    <property type="protein sequence ID" value="GLI58831.1"/>
    <property type="molecule type" value="Genomic_DNA"/>
</dbReference>
<accession>A0ABQ5RMN3</accession>
<dbReference type="PANTHER" id="PTHR31065:SF1">
    <property type="entry name" value="OS09G0116050 PROTEIN"/>
    <property type="match status" value="1"/>
</dbReference>
<proteinExistence type="predicted"/>
<comment type="caution">
    <text evidence="1">The sequence shown here is derived from an EMBL/GenBank/DDBJ whole genome shotgun (WGS) entry which is preliminary data.</text>
</comment>
<dbReference type="Pfam" id="PF04640">
    <property type="entry name" value="PLATZ"/>
    <property type="match status" value="1"/>
</dbReference>
<dbReference type="Proteomes" id="UP001165090">
    <property type="component" value="Unassembled WGS sequence"/>
</dbReference>
<dbReference type="InterPro" id="IPR006734">
    <property type="entry name" value="PLATZ"/>
</dbReference>
<sequence length="130" mass="14908">LMDAAEGLFTPCPQCHELHNGSRDSHVSFLDVDDPFGRAYCHFCRPVSAGARVVQVRRNTYHDVMRIGDMSMLYDISGIQQYTINNGKVIFLRPRPQMPKQGYVPNCYYCHRSLMDIGSRFCSLECKLNQ</sequence>
<reference evidence="1 2" key="1">
    <citation type="journal article" date="2023" name="IScience">
        <title>Expanded male sex-determining region conserved during the evolution of homothallism in the green alga Volvox.</title>
        <authorList>
            <person name="Yamamoto K."/>
            <person name="Matsuzaki R."/>
            <person name="Mahakham W."/>
            <person name="Heman W."/>
            <person name="Sekimoto H."/>
            <person name="Kawachi M."/>
            <person name="Minakuchi Y."/>
            <person name="Toyoda A."/>
            <person name="Nozaki H."/>
        </authorList>
    </citation>
    <scope>NUCLEOTIDE SEQUENCE [LARGE SCALE GENOMIC DNA]</scope>
    <source>
        <strain evidence="1 2">NIES-4468</strain>
    </source>
</reference>